<reference evidence="1 3" key="1">
    <citation type="submission" date="2015-12" db="EMBL/GenBank/DDBJ databases">
        <title>Amycolatopsis regifaucium genome sequencing and assembly.</title>
        <authorList>
            <person name="Mayilraj S."/>
        </authorList>
    </citation>
    <scope>NUCLEOTIDE SEQUENCE [LARGE SCALE GENOMIC DNA]</scope>
    <source>
        <strain evidence="1 3">GY080</strain>
    </source>
</reference>
<dbReference type="EMBL" id="LOBU02000024">
    <property type="protein sequence ID" value="OKA03944.1"/>
    <property type="molecule type" value="Genomic_DNA"/>
</dbReference>
<dbReference type="Proteomes" id="UP000186883">
    <property type="component" value="Unassembled WGS sequence"/>
</dbReference>
<evidence type="ECO:0000313" key="1">
    <source>
        <dbReference type="EMBL" id="KZB84927.1"/>
    </source>
</evidence>
<keyword evidence="4" id="KW-1185">Reference proteome</keyword>
<dbReference type="RefSeq" id="WP_061981668.1">
    <property type="nucleotide sequence ID" value="NZ_FOPQ01000007.1"/>
</dbReference>
<evidence type="ECO:0000313" key="3">
    <source>
        <dbReference type="Proteomes" id="UP000076321"/>
    </source>
</evidence>
<comment type="caution">
    <text evidence="1">The sequence shown here is derived from an EMBL/GenBank/DDBJ whole genome shotgun (WGS) entry which is preliminary data.</text>
</comment>
<dbReference type="OrthoDB" id="3695135at2"/>
<dbReference type="EMBL" id="LQCI01000012">
    <property type="protein sequence ID" value="KZB84927.1"/>
    <property type="molecule type" value="Genomic_DNA"/>
</dbReference>
<sequence>MVQPQGDQGFNVDPAELAAHRSTIDHLGQRVALTGSAADAAMGDEAFGLIGIPLAAICATVQSLARSAIESAVDASADHADRVHTWQQRKQMQEDEFKSLFKVED</sequence>
<reference evidence="2 4" key="2">
    <citation type="submission" date="2016-11" db="EMBL/GenBank/DDBJ databases">
        <title>Genome sequencing of Amycolatopsis regifaucium.</title>
        <authorList>
            <person name="Mayilraj S."/>
            <person name="Kaur N."/>
        </authorList>
    </citation>
    <scope>NUCLEOTIDE SEQUENCE [LARGE SCALE GENOMIC DNA]</scope>
    <source>
        <strain evidence="2 4">GY080</strain>
    </source>
</reference>
<protein>
    <recommendedName>
        <fullName evidence="5">ESX-1 secretion-associated protein</fullName>
    </recommendedName>
</protein>
<evidence type="ECO:0008006" key="5">
    <source>
        <dbReference type="Google" id="ProtNLM"/>
    </source>
</evidence>
<evidence type="ECO:0000313" key="4">
    <source>
        <dbReference type="Proteomes" id="UP000186883"/>
    </source>
</evidence>
<name>A0A154MM58_9PSEU</name>
<proteinExistence type="predicted"/>
<dbReference type="Proteomes" id="UP000076321">
    <property type="component" value="Unassembled WGS sequence"/>
</dbReference>
<accession>A0A154MM58</accession>
<gene>
    <name evidence="2" type="ORF">ATP06_0232435</name>
    <name evidence="1" type="ORF">AVL48_01580</name>
</gene>
<evidence type="ECO:0000313" key="2">
    <source>
        <dbReference type="EMBL" id="OKA03944.1"/>
    </source>
</evidence>
<dbReference type="AlphaFoldDB" id="A0A154MM58"/>
<organism evidence="1 3">
    <name type="scientific">Amycolatopsis regifaucium</name>
    <dbReference type="NCBI Taxonomy" id="546365"/>
    <lineage>
        <taxon>Bacteria</taxon>
        <taxon>Bacillati</taxon>
        <taxon>Actinomycetota</taxon>
        <taxon>Actinomycetes</taxon>
        <taxon>Pseudonocardiales</taxon>
        <taxon>Pseudonocardiaceae</taxon>
        <taxon>Amycolatopsis</taxon>
    </lineage>
</organism>